<name>A0ABR4AY05_9LECA</name>
<feature type="region of interest" description="Disordered" evidence="1">
    <location>
        <begin position="67"/>
        <end position="95"/>
    </location>
</feature>
<keyword evidence="3" id="KW-1185">Reference proteome</keyword>
<sequence length="95" mass="10849">MTDVSKEPRTGVDRSISRASNTRPSMNLDSFFSFEKQRVKQDEGDPDAKVNMPEPWNVQDIVISTDGIEVHQFGESYARDHGKPGPRKPEEDEHY</sequence>
<dbReference type="Proteomes" id="UP001590951">
    <property type="component" value="Unassembled WGS sequence"/>
</dbReference>
<feature type="compositionally biased region" description="Basic and acidic residues" evidence="1">
    <location>
        <begin position="77"/>
        <end position="95"/>
    </location>
</feature>
<gene>
    <name evidence="2" type="ORF">ABVK25_009200</name>
</gene>
<reference evidence="2 3" key="1">
    <citation type="submission" date="2024-09" db="EMBL/GenBank/DDBJ databases">
        <title>Rethinking Asexuality: The Enigmatic Case of Functional Sexual Genes in Lepraria (Stereocaulaceae).</title>
        <authorList>
            <person name="Doellman M."/>
            <person name="Sun Y."/>
            <person name="Barcenas-Pena A."/>
            <person name="Lumbsch H.T."/>
            <person name="Grewe F."/>
        </authorList>
    </citation>
    <scope>NUCLEOTIDE SEQUENCE [LARGE SCALE GENOMIC DNA]</scope>
    <source>
        <strain evidence="2 3">Grewe 0041</strain>
    </source>
</reference>
<comment type="caution">
    <text evidence="2">The sequence shown here is derived from an EMBL/GenBank/DDBJ whole genome shotgun (WGS) entry which is preliminary data.</text>
</comment>
<feature type="compositionally biased region" description="Basic and acidic residues" evidence="1">
    <location>
        <begin position="35"/>
        <end position="48"/>
    </location>
</feature>
<evidence type="ECO:0000256" key="1">
    <source>
        <dbReference type="SAM" id="MobiDB-lite"/>
    </source>
</evidence>
<proteinExistence type="predicted"/>
<accession>A0ABR4AY05</accession>
<feature type="compositionally biased region" description="Basic and acidic residues" evidence="1">
    <location>
        <begin position="1"/>
        <end position="16"/>
    </location>
</feature>
<evidence type="ECO:0000313" key="3">
    <source>
        <dbReference type="Proteomes" id="UP001590951"/>
    </source>
</evidence>
<dbReference type="EMBL" id="JBHFEH010000046">
    <property type="protein sequence ID" value="KAL2050531.1"/>
    <property type="molecule type" value="Genomic_DNA"/>
</dbReference>
<protein>
    <submittedName>
        <fullName evidence="2">Uncharacterized protein</fullName>
    </submittedName>
</protein>
<feature type="compositionally biased region" description="Polar residues" evidence="1">
    <location>
        <begin position="17"/>
        <end position="30"/>
    </location>
</feature>
<organism evidence="2 3">
    <name type="scientific">Lepraria finkii</name>
    <dbReference type="NCBI Taxonomy" id="1340010"/>
    <lineage>
        <taxon>Eukaryota</taxon>
        <taxon>Fungi</taxon>
        <taxon>Dikarya</taxon>
        <taxon>Ascomycota</taxon>
        <taxon>Pezizomycotina</taxon>
        <taxon>Lecanoromycetes</taxon>
        <taxon>OSLEUM clade</taxon>
        <taxon>Lecanoromycetidae</taxon>
        <taxon>Lecanorales</taxon>
        <taxon>Lecanorineae</taxon>
        <taxon>Stereocaulaceae</taxon>
        <taxon>Lepraria</taxon>
    </lineage>
</organism>
<evidence type="ECO:0000313" key="2">
    <source>
        <dbReference type="EMBL" id="KAL2050531.1"/>
    </source>
</evidence>
<feature type="region of interest" description="Disordered" evidence="1">
    <location>
        <begin position="1"/>
        <end position="54"/>
    </location>
</feature>